<evidence type="ECO:0000259" key="5">
    <source>
        <dbReference type="PROSITE" id="PS01124"/>
    </source>
</evidence>
<sequence length="306" mass="33896">MPHREGLARLTPSYGLNLRPAANQRYSVRGIDFGETGIFNLEITAGNSHVMGQVDGHDSVILAYVHTGRLDLMEDYTEQELVARPGSVWMYSRSTNFQMDIVEDVELVSVTLPLQVLRDFGITESPTLHELDSVATMLPPTLGFIQQALEQDGDIPSVAAYFMEKLLHEMVGGILLENLGAVVSGSGRKSIFDQAMAYIAATAGNRELTPASLAHELSVSLRQLQRDFKSHNLAIAEVIRNHRTDLALRLLKDPKLEVLSLEKIAEHAGFSSLVQMRRTLNEAQLGHPSELRSRSRATRREVEALS</sequence>
<evidence type="ECO:0000313" key="6">
    <source>
        <dbReference type="EMBL" id="NGN83609.1"/>
    </source>
</evidence>
<evidence type="ECO:0000256" key="3">
    <source>
        <dbReference type="ARBA" id="ARBA00023163"/>
    </source>
</evidence>
<feature type="compositionally biased region" description="Basic and acidic residues" evidence="4">
    <location>
        <begin position="289"/>
        <end position="306"/>
    </location>
</feature>
<dbReference type="Proteomes" id="UP000479226">
    <property type="component" value="Unassembled WGS sequence"/>
</dbReference>
<evidence type="ECO:0000256" key="4">
    <source>
        <dbReference type="SAM" id="MobiDB-lite"/>
    </source>
</evidence>
<protein>
    <submittedName>
        <fullName evidence="6">Helix-turn-helix domain-containing protein</fullName>
    </submittedName>
</protein>
<organism evidence="6 7">
    <name type="scientific">Arthrobacter silviterrae</name>
    <dbReference type="NCBI Taxonomy" id="2026658"/>
    <lineage>
        <taxon>Bacteria</taxon>
        <taxon>Bacillati</taxon>
        <taxon>Actinomycetota</taxon>
        <taxon>Actinomycetes</taxon>
        <taxon>Micrococcales</taxon>
        <taxon>Micrococcaceae</taxon>
        <taxon>Arthrobacter</taxon>
    </lineage>
</organism>
<dbReference type="InterPro" id="IPR050204">
    <property type="entry name" value="AraC_XylS_family_regulators"/>
</dbReference>
<dbReference type="Pfam" id="PF12833">
    <property type="entry name" value="HTH_18"/>
    <property type="match status" value="1"/>
</dbReference>
<feature type="domain" description="HTH araC/xylS-type" evidence="5">
    <location>
        <begin position="193"/>
        <end position="294"/>
    </location>
</feature>
<keyword evidence="7" id="KW-1185">Reference proteome</keyword>
<keyword evidence="3" id="KW-0804">Transcription</keyword>
<evidence type="ECO:0000256" key="1">
    <source>
        <dbReference type="ARBA" id="ARBA00023015"/>
    </source>
</evidence>
<dbReference type="SMART" id="SM00342">
    <property type="entry name" value="HTH_ARAC"/>
    <property type="match status" value="1"/>
</dbReference>
<reference evidence="6 7" key="1">
    <citation type="submission" date="2020-02" db="EMBL/GenBank/DDBJ databases">
        <title>Genome sequence of the type strain DSM 27180 of Arthrobacter silviterrae.</title>
        <authorList>
            <person name="Gao J."/>
            <person name="Sun J."/>
        </authorList>
    </citation>
    <scope>NUCLEOTIDE SEQUENCE [LARGE SCALE GENOMIC DNA]</scope>
    <source>
        <strain evidence="6 7">DSM 27180</strain>
    </source>
</reference>
<dbReference type="Gene3D" id="1.10.10.60">
    <property type="entry name" value="Homeodomain-like"/>
    <property type="match status" value="1"/>
</dbReference>
<keyword evidence="1" id="KW-0805">Transcription regulation</keyword>
<dbReference type="PANTHER" id="PTHR46796:SF6">
    <property type="entry name" value="ARAC SUBFAMILY"/>
    <property type="match status" value="1"/>
</dbReference>
<comment type="caution">
    <text evidence="6">The sequence shown here is derived from an EMBL/GenBank/DDBJ whole genome shotgun (WGS) entry which is preliminary data.</text>
</comment>
<dbReference type="RefSeq" id="WP_165181737.1">
    <property type="nucleotide sequence ID" value="NZ_JAAKZI010000013.1"/>
</dbReference>
<name>A0ABX0D9N1_9MICC</name>
<dbReference type="EMBL" id="JAAKZI010000013">
    <property type="protein sequence ID" value="NGN83609.1"/>
    <property type="molecule type" value="Genomic_DNA"/>
</dbReference>
<gene>
    <name evidence="6" type="ORF">G6N77_09090</name>
</gene>
<accession>A0ABX0D9N1</accession>
<evidence type="ECO:0000313" key="7">
    <source>
        <dbReference type="Proteomes" id="UP000479226"/>
    </source>
</evidence>
<dbReference type="PROSITE" id="PS01124">
    <property type="entry name" value="HTH_ARAC_FAMILY_2"/>
    <property type="match status" value="1"/>
</dbReference>
<proteinExistence type="predicted"/>
<evidence type="ECO:0000256" key="2">
    <source>
        <dbReference type="ARBA" id="ARBA00023125"/>
    </source>
</evidence>
<dbReference type="InterPro" id="IPR018060">
    <property type="entry name" value="HTH_AraC"/>
</dbReference>
<keyword evidence="2" id="KW-0238">DNA-binding</keyword>
<dbReference type="PANTHER" id="PTHR46796">
    <property type="entry name" value="HTH-TYPE TRANSCRIPTIONAL ACTIVATOR RHAS-RELATED"/>
    <property type="match status" value="1"/>
</dbReference>
<feature type="region of interest" description="Disordered" evidence="4">
    <location>
        <begin position="286"/>
        <end position="306"/>
    </location>
</feature>